<evidence type="ECO:0008006" key="7">
    <source>
        <dbReference type="Google" id="ProtNLM"/>
    </source>
</evidence>
<keyword evidence="1" id="KW-0238">DNA-binding</keyword>
<feature type="domain" description="HTH luxR-type" evidence="3">
    <location>
        <begin position="162"/>
        <end position="227"/>
    </location>
</feature>
<dbReference type="STRING" id="1817828.A2722_01205"/>
<dbReference type="PROSITE" id="PS00622">
    <property type="entry name" value="HTH_LUXR_1"/>
    <property type="match status" value="1"/>
</dbReference>
<evidence type="ECO:0000259" key="3">
    <source>
        <dbReference type="PROSITE" id="PS50043"/>
    </source>
</evidence>
<protein>
    <recommendedName>
        <fullName evidence="7">HTH luxR-type domain-containing protein</fullName>
    </recommendedName>
</protein>
<comment type="caution">
    <text evidence="5">The sequence shown here is derived from an EMBL/GenBank/DDBJ whole genome shotgun (WGS) entry which is preliminary data.</text>
</comment>
<dbReference type="SUPFAM" id="SSF46894">
    <property type="entry name" value="C-terminal effector domain of the bipartite response regulators"/>
    <property type="match status" value="1"/>
</dbReference>
<dbReference type="Gene3D" id="3.40.50.2300">
    <property type="match status" value="1"/>
</dbReference>
<name>A0A1F5PE75_9BACT</name>
<dbReference type="PROSITE" id="PS50110">
    <property type="entry name" value="RESPONSE_REGULATORY"/>
    <property type="match status" value="1"/>
</dbReference>
<dbReference type="PANTHER" id="PTHR43214">
    <property type="entry name" value="TWO-COMPONENT RESPONSE REGULATOR"/>
    <property type="match status" value="1"/>
</dbReference>
<evidence type="ECO:0000256" key="2">
    <source>
        <dbReference type="PROSITE-ProRule" id="PRU00169"/>
    </source>
</evidence>
<dbReference type="GO" id="GO:0000160">
    <property type="term" value="P:phosphorelay signal transduction system"/>
    <property type="evidence" value="ECO:0007669"/>
    <property type="project" value="InterPro"/>
</dbReference>
<dbReference type="InterPro" id="IPR000792">
    <property type="entry name" value="Tscrpt_reg_LuxR_C"/>
</dbReference>
<evidence type="ECO:0000313" key="6">
    <source>
        <dbReference type="Proteomes" id="UP000178377"/>
    </source>
</evidence>
<dbReference type="CDD" id="cd06170">
    <property type="entry name" value="LuxR_C_like"/>
    <property type="match status" value="1"/>
</dbReference>
<feature type="domain" description="Response regulatory" evidence="4">
    <location>
        <begin position="15"/>
        <end position="134"/>
    </location>
</feature>
<dbReference type="InterPro" id="IPR039420">
    <property type="entry name" value="WalR-like"/>
</dbReference>
<dbReference type="PRINTS" id="PR00038">
    <property type="entry name" value="HTHLUXR"/>
</dbReference>
<dbReference type="PROSITE" id="PS50043">
    <property type="entry name" value="HTH_LUXR_2"/>
    <property type="match status" value="1"/>
</dbReference>
<gene>
    <name evidence="5" type="ORF">A2722_01205</name>
</gene>
<evidence type="ECO:0000313" key="5">
    <source>
        <dbReference type="EMBL" id="OGE88219.1"/>
    </source>
</evidence>
<dbReference type="InterPro" id="IPR011006">
    <property type="entry name" value="CheY-like_superfamily"/>
</dbReference>
<dbReference type="PANTHER" id="PTHR43214:SF43">
    <property type="entry name" value="TWO-COMPONENT RESPONSE REGULATOR"/>
    <property type="match status" value="1"/>
</dbReference>
<dbReference type="AlphaFoldDB" id="A0A1F5PE75"/>
<evidence type="ECO:0000256" key="1">
    <source>
        <dbReference type="ARBA" id="ARBA00023125"/>
    </source>
</evidence>
<comment type="caution">
    <text evidence="2">Lacks conserved residue(s) required for the propagation of feature annotation.</text>
</comment>
<proteinExistence type="predicted"/>
<reference evidence="5 6" key="1">
    <citation type="journal article" date="2016" name="Nat. Commun.">
        <title>Thousands of microbial genomes shed light on interconnected biogeochemical processes in an aquifer system.</title>
        <authorList>
            <person name="Anantharaman K."/>
            <person name="Brown C.T."/>
            <person name="Hug L.A."/>
            <person name="Sharon I."/>
            <person name="Castelle C.J."/>
            <person name="Probst A.J."/>
            <person name="Thomas B.C."/>
            <person name="Singh A."/>
            <person name="Wilkins M.J."/>
            <person name="Karaoz U."/>
            <person name="Brodie E.L."/>
            <person name="Williams K.H."/>
            <person name="Hubbard S.S."/>
            <person name="Banfield J.F."/>
        </authorList>
    </citation>
    <scope>NUCLEOTIDE SEQUENCE [LARGE SCALE GENOMIC DNA]</scope>
</reference>
<organism evidence="5 6">
    <name type="scientific">Candidatus Doudnabacteria bacterium RIFCSPHIGHO2_01_FULL_50_11</name>
    <dbReference type="NCBI Taxonomy" id="1817828"/>
    <lineage>
        <taxon>Bacteria</taxon>
        <taxon>Candidatus Doudnaibacteriota</taxon>
    </lineage>
</organism>
<dbReference type="Proteomes" id="UP000178377">
    <property type="component" value="Unassembled WGS sequence"/>
</dbReference>
<sequence length="244" mass="27534">MNKGKSHLKSLDATTLMITECTHMGCNLLQGFLSRPKYKIRLVGCAVTSGQALEVIQQQQPHVALISCVLQEGPLGGMQLLSHLHSKYPKLRTILLMDDADRTLVVEGFRNGARGVYFRTDPLDLLWKAIRGVHEGQIWASSRELQFLLEELGRVRPLKISDPRGCERLTGREKEVVGLVAEGYTNREISKELGLSEHTVKNYMFRVFDKLGFSTRTELAVYATRQQSQYHQERPVEQMAAPAV</sequence>
<evidence type="ECO:0000259" key="4">
    <source>
        <dbReference type="PROSITE" id="PS50110"/>
    </source>
</evidence>
<dbReference type="InterPro" id="IPR036388">
    <property type="entry name" value="WH-like_DNA-bd_sf"/>
</dbReference>
<dbReference type="InterPro" id="IPR016032">
    <property type="entry name" value="Sig_transdc_resp-reg_C-effctor"/>
</dbReference>
<dbReference type="SMART" id="SM00421">
    <property type="entry name" value="HTH_LUXR"/>
    <property type="match status" value="1"/>
</dbReference>
<dbReference type="GO" id="GO:0006355">
    <property type="term" value="P:regulation of DNA-templated transcription"/>
    <property type="evidence" value="ECO:0007669"/>
    <property type="project" value="InterPro"/>
</dbReference>
<dbReference type="EMBL" id="MFEO01000036">
    <property type="protein sequence ID" value="OGE88219.1"/>
    <property type="molecule type" value="Genomic_DNA"/>
</dbReference>
<dbReference type="SUPFAM" id="SSF52172">
    <property type="entry name" value="CheY-like"/>
    <property type="match status" value="1"/>
</dbReference>
<dbReference type="GO" id="GO:0003677">
    <property type="term" value="F:DNA binding"/>
    <property type="evidence" value="ECO:0007669"/>
    <property type="project" value="UniProtKB-KW"/>
</dbReference>
<accession>A0A1F5PE75</accession>
<dbReference type="Pfam" id="PF00196">
    <property type="entry name" value="GerE"/>
    <property type="match status" value="1"/>
</dbReference>
<dbReference type="InterPro" id="IPR001789">
    <property type="entry name" value="Sig_transdc_resp-reg_receiver"/>
</dbReference>
<dbReference type="Gene3D" id="1.10.10.10">
    <property type="entry name" value="Winged helix-like DNA-binding domain superfamily/Winged helix DNA-binding domain"/>
    <property type="match status" value="1"/>
</dbReference>